<feature type="compositionally biased region" description="Basic and acidic residues" evidence="1">
    <location>
        <begin position="16"/>
        <end position="26"/>
    </location>
</feature>
<evidence type="ECO:0000256" key="1">
    <source>
        <dbReference type="SAM" id="MobiDB-lite"/>
    </source>
</evidence>
<reference evidence="2 3" key="1">
    <citation type="submission" date="2015-07" db="EMBL/GenBank/DDBJ databases">
        <title>Whole genome sequence of Herpetosiphon geysericola DSM 7119.</title>
        <authorList>
            <person name="Hemp J."/>
            <person name="Ward L.M."/>
            <person name="Pace L.A."/>
            <person name="Fischer W.W."/>
        </authorList>
    </citation>
    <scope>NUCLEOTIDE SEQUENCE [LARGE SCALE GENOMIC DNA]</scope>
    <source>
        <strain evidence="2 3">DSM 7119</strain>
    </source>
</reference>
<protein>
    <submittedName>
        <fullName evidence="2">Uncharacterized protein</fullName>
    </submittedName>
</protein>
<dbReference type="AlphaFoldDB" id="A0A0N8GP89"/>
<dbReference type="Proteomes" id="UP000050277">
    <property type="component" value="Unassembled WGS sequence"/>
</dbReference>
<name>A0A0N8GP89_9CHLR</name>
<accession>A0A0N8GP89</accession>
<feature type="region of interest" description="Disordered" evidence="1">
    <location>
        <begin position="1"/>
        <end position="26"/>
    </location>
</feature>
<evidence type="ECO:0000313" key="2">
    <source>
        <dbReference type="EMBL" id="KPL80226.1"/>
    </source>
</evidence>
<dbReference type="OrthoDB" id="9954525at2"/>
<organism evidence="2 3">
    <name type="scientific">Herpetosiphon geysericola</name>
    <dbReference type="NCBI Taxonomy" id="70996"/>
    <lineage>
        <taxon>Bacteria</taxon>
        <taxon>Bacillati</taxon>
        <taxon>Chloroflexota</taxon>
        <taxon>Chloroflexia</taxon>
        <taxon>Herpetosiphonales</taxon>
        <taxon>Herpetosiphonaceae</taxon>
        <taxon>Herpetosiphon</taxon>
    </lineage>
</organism>
<evidence type="ECO:0000313" key="3">
    <source>
        <dbReference type="Proteomes" id="UP000050277"/>
    </source>
</evidence>
<dbReference type="STRING" id="70996.SE18_24535"/>
<dbReference type="RefSeq" id="WP_054537111.1">
    <property type="nucleotide sequence ID" value="NZ_LGKP01000040.1"/>
</dbReference>
<sequence length="127" mass="13999">MAATRGGRRPGAGRKTKTEKYARPINKAEKQIVDHLPQLITNMLTLASGVTVEEVDITDGTVLVYKKPPDRKANEYLIDRILGKPTVHVEDNTEHERRLPPDLDAMIDQVYGAGDGDTTEGESQTVC</sequence>
<comment type="caution">
    <text evidence="2">The sequence shown here is derived from an EMBL/GenBank/DDBJ whole genome shotgun (WGS) entry which is preliminary data.</text>
</comment>
<gene>
    <name evidence="2" type="ORF">SE18_24535</name>
</gene>
<keyword evidence="3" id="KW-1185">Reference proteome</keyword>
<dbReference type="EMBL" id="LGKP01000040">
    <property type="protein sequence ID" value="KPL80226.1"/>
    <property type="molecule type" value="Genomic_DNA"/>
</dbReference>
<proteinExistence type="predicted"/>
<feature type="compositionally biased region" description="Basic residues" evidence="1">
    <location>
        <begin position="1"/>
        <end position="15"/>
    </location>
</feature>